<evidence type="ECO:0000256" key="8">
    <source>
        <dbReference type="SAM" id="SignalP"/>
    </source>
</evidence>
<dbReference type="PANTHER" id="PTHR31356:SF36">
    <property type="entry name" value="L-ASCORBATE PEROXIDASE 3"/>
    <property type="match status" value="1"/>
</dbReference>
<dbReference type="InterPro" id="IPR010255">
    <property type="entry name" value="Haem_peroxidase_sf"/>
</dbReference>
<feature type="domain" description="Plant heme peroxidase family profile" evidence="9">
    <location>
        <begin position="60"/>
        <end position="176"/>
    </location>
</feature>
<reference evidence="10 11" key="1">
    <citation type="submission" date="2024-03" db="EMBL/GenBank/DDBJ databases">
        <title>Aureococcus anophagefferens CCMP1851 and Kratosvirus quantuckense: Draft genome of a second virus-susceptible host strain in the model system.</title>
        <authorList>
            <person name="Chase E."/>
            <person name="Truchon A.R."/>
            <person name="Schepens W."/>
            <person name="Wilhelm S.W."/>
        </authorList>
    </citation>
    <scope>NUCLEOTIDE SEQUENCE [LARGE SCALE GENOMIC DNA]</scope>
    <source>
        <strain evidence="10 11">CCMP1851</strain>
    </source>
</reference>
<gene>
    <name evidence="10" type="ORF">SO694_00012359</name>
</gene>
<accession>A0ABR1G1N3</accession>
<dbReference type="InterPro" id="IPR002016">
    <property type="entry name" value="Haem_peroxidase"/>
</dbReference>
<comment type="caution">
    <text evidence="10">The sequence shown here is derived from an EMBL/GenBank/DDBJ whole genome shotgun (WGS) entry which is preliminary data.</text>
</comment>
<comment type="similarity">
    <text evidence="6">Belongs to the peroxidase family.</text>
</comment>
<evidence type="ECO:0000256" key="6">
    <source>
        <dbReference type="RuleBase" id="RU004241"/>
    </source>
</evidence>
<evidence type="ECO:0000256" key="1">
    <source>
        <dbReference type="ARBA" id="ARBA00022559"/>
    </source>
</evidence>
<evidence type="ECO:0000256" key="3">
    <source>
        <dbReference type="ARBA" id="ARBA00022723"/>
    </source>
</evidence>
<evidence type="ECO:0000256" key="2">
    <source>
        <dbReference type="ARBA" id="ARBA00022617"/>
    </source>
</evidence>
<sequence length="287" mass="30596">MIAAALRWIAWSVLLARGGAWCERDYAELLDDVGAAGRAQPDPASWFRDVVRLAMLDFLDFADGDGGADGCLALADPWARRAWSQNSALYQLYESWRHRETALAMADFIVAAANGAMRNASAGARDPPFRFGRRDAMFCPDAADRLPASGTCGELGALVDQLGLTWTDAAALLGGSASAAGAEDFWDELLRSPETVAPPDPNATAPFGFPRAWPALPALPKLPSRDANRPRRARARVAASAVDDDDDDEAPANPFSNAAPAAPPRATIAVAGSFVDFDEEERKLIGL</sequence>
<proteinExistence type="inferred from homology"/>
<evidence type="ECO:0000313" key="11">
    <source>
        <dbReference type="Proteomes" id="UP001363151"/>
    </source>
</evidence>
<dbReference type="PANTHER" id="PTHR31356">
    <property type="entry name" value="THYLAKOID LUMENAL 29 KDA PROTEIN, CHLOROPLASTIC-RELATED"/>
    <property type="match status" value="1"/>
</dbReference>
<evidence type="ECO:0000313" key="10">
    <source>
        <dbReference type="EMBL" id="KAK7242371.1"/>
    </source>
</evidence>
<feature type="chain" id="PRO_5045122110" description="Plant heme peroxidase family profile domain-containing protein" evidence="8">
    <location>
        <begin position="23"/>
        <end position="287"/>
    </location>
</feature>
<dbReference type="Gene3D" id="1.10.520.10">
    <property type="match status" value="1"/>
</dbReference>
<keyword evidence="11" id="KW-1185">Reference proteome</keyword>
<feature type="signal peptide" evidence="8">
    <location>
        <begin position="1"/>
        <end position="22"/>
    </location>
</feature>
<evidence type="ECO:0000259" key="9">
    <source>
        <dbReference type="Pfam" id="PF00141"/>
    </source>
</evidence>
<evidence type="ECO:0000256" key="7">
    <source>
        <dbReference type="SAM" id="MobiDB-lite"/>
    </source>
</evidence>
<keyword evidence="2" id="KW-0349">Heme</keyword>
<feature type="compositionally biased region" description="Low complexity" evidence="7">
    <location>
        <begin position="251"/>
        <end position="263"/>
    </location>
</feature>
<keyword evidence="4" id="KW-0560">Oxidoreductase</keyword>
<dbReference type="EMBL" id="JBBJCI010000145">
    <property type="protein sequence ID" value="KAK7242371.1"/>
    <property type="molecule type" value="Genomic_DNA"/>
</dbReference>
<evidence type="ECO:0000256" key="4">
    <source>
        <dbReference type="ARBA" id="ARBA00023002"/>
    </source>
</evidence>
<name>A0ABR1G1N3_AURAN</name>
<evidence type="ECO:0000256" key="5">
    <source>
        <dbReference type="ARBA" id="ARBA00023004"/>
    </source>
</evidence>
<keyword evidence="1" id="KW-0575">Peroxidase</keyword>
<dbReference type="Pfam" id="PF00141">
    <property type="entry name" value="peroxidase"/>
    <property type="match status" value="1"/>
</dbReference>
<keyword evidence="8" id="KW-0732">Signal</keyword>
<dbReference type="SUPFAM" id="SSF48113">
    <property type="entry name" value="Heme-dependent peroxidases"/>
    <property type="match status" value="1"/>
</dbReference>
<dbReference type="Proteomes" id="UP001363151">
    <property type="component" value="Unassembled WGS sequence"/>
</dbReference>
<keyword evidence="3" id="KW-0479">Metal-binding</keyword>
<dbReference type="InterPro" id="IPR044831">
    <property type="entry name" value="Ccp1-like"/>
</dbReference>
<feature type="region of interest" description="Disordered" evidence="7">
    <location>
        <begin position="220"/>
        <end position="263"/>
    </location>
</feature>
<organism evidence="10 11">
    <name type="scientific">Aureococcus anophagefferens</name>
    <name type="common">Harmful bloom alga</name>
    <dbReference type="NCBI Taxonomy" id="44056"/>
    <lineage>
        <taxon>Eukaryota</taxon>
        <taxon>Sar</taxon>
        <taxon>Stramenopiles</taxon>
        <taxon>Ochrophyta</taxon>
        <taxon>Pelagophyceae</taxon>
        <taxon>Pelagomonadales</taxon>
        <taxon>Pelagomonadaceae</taxon>
        <taxon>Aureococcus</taxon>
    </lineage>
</organism>
<keyword evidence="5" id="KW-0408">Iron</keyword>
<protein>
    <recommendedName>
        <fullName evidence="9">Plant heme peroxidase family profile domain-containing protein</fullName>
    </recommendedName>
</protein>